<dbReference type="STRING" id="59733.SAMN05421769_1534"/>
<evidence type="ECO:0000313" key="2">
    <source>
        <dbReference type="Proteomes" id="UP000184782"/>
    </source>
</evidence>
<dbReference type="AlphaFoldDB" id="A0A1N6FRF2"/>
<dbReference type="OrthoDB" id="770741at2"/>
<name>A0A1N6FRF2_9FLAO</name>
<proteinExistence type="predicted"/>
<gene>
    <name evidence="1" type="ORF">SAMN05421769_1534</name>
</gene>
<sequence>MKKIVAFSLLIYCISCSPGPEKNKDKKAVRKKEIQQIAVEKDSLQRDTIEFISYNDDFDYSQLNGKKGKEEISYINDQNNDRSFLRGDLIAIEYKNDSIYIAGDGGTPQNAEWIVSAKKIKDGKVSKFRKEYNQPIKYHYSKENEISSTYLDHLYKLAEYYIANSKKDLIKISLKNKEQLGYSVEKQKKNEKDYYVLGIYVEFEHKVSPFQWLYIDPETDIIYEYDLPNDKLIEFP</sequence>
<dbReference type="EMBL" id="FSRQ01000001">
    <property type="protein sequence ID" value="SIN97802.1"/>
    <property type="molecule type" value="Genomic_DNA"/>
</dbReference>
<protein>
    <submittedName>
        <fullName evidence="1">Uncharacterized protein</fullName>
    </submittedName>
</protein>
<dbReference type="RefSeq" id="WP_074229679.1">
    <property type="nucleotide sequence ID" value="NZ_FSRQ01000001.1"/>
</dbReference>
<organism evidence="1 2">
    <name type="scientific">Chryseobacterium scophthalmum</name>
    <dbReference type="NCBI Taxonomy" id="59733"/>
    <lineage>
        <taxon>Bacteria</taxon>
        <taxon>Pseudomonadati</taxon>
        <taxon>Bacteroidota</taxon>
        <taxon>Flavobacteriia</taxon>
        <taxon>Flavobacteriales</taxon>
        <taxon>Weeksellaceae</taxon>
        <taxon>Chryseobacterium group</taxon>
        <taxon>Chryseobacterium</taxon>
    </lineage>
</organism>
<dbReference type="Proteomes" id="UP000184782">
    <property type="component" value="Unassembled WGS sequence"/>
</dbReference>
<keyword evidence="2" id="KW-1185">Reference proteome</keyword>
<evidence type="ECO:0000313" key="1">
    <source>
        <dbReference type="EMBL" id="SIN97802.1"/>
    </source>
</evidence>
<reference evidence="2" key="1">
    <citation type="submission" date="2016-12" db="EMBL/GenBank/DDBJ databases">
        <authorList>
            <person name="Varghese N."/>
            <person name="Submissions S."/>
        </authorList>
    </citation>
    <scope>NUCLEOTIDE SEQUENCE [LARGE SCALE GENOMIC DNA]</scope>
    <source>
        <strain evidence="2">DSM 16779</strain>
    </source>
</reference>
<accession>A0A1N6FRF2</accession>